<name>A0A804NHD1_MAIZE</name>
<dbReference type="Proteomes" id="UP000007305">
    <property type="component" value="Chromosome 3"/>
</dbReference>
<dbReference type="InterPro" id="IPR008978">
    <property type="entry name" value="HSP20-like_chaperone"/>
</dbReference>
<dbReference type="AlphaFoldDB" id="A0A804NHD1"/>
<dbReference type="CDD" id="cd06464">
    <property type="entry name" value="ACD_sHsps-like"/>
    <property type="match status" value="1"/>
</dbReference>
<evidence type="ECO:0000313" key="3">
    <source>
        <dbReference type="EnsemblPlants" id="Zm00001eb160630_P001"/>
    </source>
</evidence>
<feature type="compositionally biased region" description="Basic and acidic residues" evidence="1">
    <location>
        <begin position="174"/>
        <end position="187"/>
    </location>
</feature>
<dbReference type="OrthoDB" id="1431247at2759"/>
<dbReference type="GO" id="GO:0034605">
    <property type="term" value="P:cellular response to heat"/>
    <property type="evidence" value="ECO:0000318"/>
    <property type="project" value="GO_Central"/>
</dbReference>
<dbReference type="PANTHER" id="PTHR43670:SF7">
    <property type="entry name" value="OS01G0588000 PROTEIN"/>
    <property type="match status" value="1"/>
</dbReference>
<gene>
    <name evidence="3" type="primary">LOC103651537</name>
</gene>
<evidence type="ECO:0008006" key="6">
    <source>
        <dbReference type="Google" id="ProtNLM"/>
    </source>
</evidence>
<dbReference type="SUPFAM" id="SSF49764">
    <property type="entry name" value="HSP20-like chaperones"/>
    <property type="match status" value="1"/>
</dbReference>
<keyword evidence="2" id="KW-1133">Transmembrane helix</keyword>
<dbReference type="RefSeq" id="XP_008675408.1">
    <property type="nucleotide sequence ID" value="XM_008677186.4"/>
</dbReference>
<reference evidence="3" key="2">
    <citation type="submission" date="2019-07" db="EMBL/GenBank/DDBJ databases">
        <authorList>
            <person name="Seetharam A."/>
            <person name="Woodhouse M."/>
            <person name="Cannon E."/>
        </authorList>
    </citation>
    <scope>NUCLEOTIDE SEQUENCE [LARGE SCALE GENOMIC DNA]</scope>
    <source>
        <strain evidence="3">cv. B73</strain>
    </source>
</reference>
<dbReference type="PANTHER" id="PTHR43670">
    <property type="entry name" value="HEAT SHOCK PROTEIN 26"/>
    <property type="match status" value="1"/>
</dbReference>
<feature type="compositionally biased region" description="Basic and acidic residues" evidence="1">
    <location>
        <begin position="101"/>
        <end position="120"/>
    </location>
</feature>
<evidence type="ECO:0000313" key="4">
    <source>
        <dbReference type="Proteomes" id="UP000007305"/>
    </source>
</evidence>
<dbReference type="InParanoid" id="A0A804NHD1"/>
<dbReference type="FunCoup" id="A0A804NHD1">
    <property type="interactions" value="41"/>
</dbReference>
<feature type="compositionally biased region" description="Basic and acidic residues" evidence="1">
    <location>
        <begin position="133"/>
        <end position="145"/>
    </location>
</feature>
<feature type="transmembrane region" description="Helical" evidence="2">
    <location>
        <begin position="243"/>
        <end position="262"/>
    </location>
</feature>
<accession>A0A804NHD1</accession>
<reference evidence="3" key="3">
    <citation type="submission" date="2021-05" db="UniProtKB">
        <authorList>
            <consortium name="EnsemblPlants"/>
        </authorList>
    </citation>
    <scope>IDENTIFICATION</scope>
    <source>
        <strain evidence="3">cv. B73</strain>
    </source>
</reference>
<evidence type="ECO:0000256" key="1">
    <source>
        <dbReference type="SAM" id="MobiDB-lite"/>
    </source>
</evidence>
<keyword evidence="4" id="KW-1185">Reference proteome</keyword>
<dbReference type="GeneID" id="103651537"/>
<feature type="compositionally biased region" description="Pro residues" evidence="1">
    <location>
        <begin position="90"/>
        <end position="100"/>
    </location>
</feature>
<keyword evidence="2" id="KW-0812">Transmembrane</keyword>
<sequence length="265" mass="28763">MTTVNVNPVYEWLDDGASHLLRLDLPVPGFKGEDFNVYVDGEARRIIVFGSDGKALWLHNTFQLPDTANHDTITYSFDSNVLTLTMPKLPAAPAPPPPPQAKEEARVAGGKKPADQEGKLGAKVGGGHGGAATEERTTAEAEERTTSLTASSKEEDEKARPTAPPPPPPQSNEKAQDHQDGKARAGHREMVAREAARRIEAARARVAEAKAKAELERKWEHWKERAVEEGVKLAEALNKNKEVIATAVAAFALGVLVSNRIFCRN</sequence>
<protein>
    <recommendedName>
        <fullName evidence="6">SHSP domain-containing protein</fullName>
    </recommendedName>
</protein>
<reference evidence="4" key="1">
    <citation type="submission" date="2015-12" db="EMBL/GenBank/DDBJ databases">
        <title>Update maize B73 reference genome by single molecule sequencing technologies.</title>
        <authorList>
            <consortium name="Maize Genome Sequencing Project"/>
            <person name="Ware D."/>
        </authorList>
    </citation>
    <scope>NUCLEOTIDE SEQUENCE [LARGE SCALE GENOMIC DNA]</scope>
    <source>
        <strain evidence="4">cv. B73</strain>
    </source>
</reference>
<keyword evidence="2" id="KW-0472">Membrane</keyword>
<evidence type="ECO:0000256" key="2">
    <source>
        <dbReference type="SAM" id="Phobius"/>
    </source>
</evidence>
<feature type="region of interest" description="Disordered" evidence="1">
    <location>
        <begin position="88"/>
        <end position="187"/>
    </location>
</feature>
<dbReference type="Gramene" id="Zm00001eb160630_T001">
    <property type="protein sequence ID" value="Zm00001eb160630_P001"/>
    <property type="gene ID" value="Zm00001eb160630"/>
</dbReference>
<dbReference type="KEGG" id="zma:103651537"/>
<evidence type="ECO:0007829" key="5">
    <source>
        <dbReference type="PeptideAtlas" id="A0A804NHD1"/>
    </source>
</evidence>
<organism evidence="3 4">
    <name type="scientific">Zea mays</name>
    <name type="common">Maize</name>
    <dbReference type="NCBI Taxonomy" id="4577"/>
    <lineage>
        <taxon>Eukaryota</taxon>
        <taxon>Viridiplantae</taxon>
        <taxon>Streptophyta</taxon>
        <taxon>Embryophyta</taxon>
        <taxon>Tracheophyta</taxon>
        <taxon>Spermatophyta</taxon>
        <taxon>Magnoliopsida</taxon>
        <taxon>Liliopsida</taxon>
        <taxon>Poales</taxon>
        <taxon>Poaceae</taxon>
        <taxon>PACMAD clade</taxon>
        <taxon>Panicoideae</taxon>
        <taxon>Andropogonodae</taxon>
        <taxon>Andropogoneae</taxon>
        <taxon>Tripsacinae</taxon>
        <taxon>Zea</taxon>
    </lineage>
</organism>
<dbReference type="Gene3D" id="2.60.40.790">
    <property type="match status" value="1"/>
</dbReference>
<keyword evidence="5" id="KW-1267">Proteomics identification</keyword>
<proteinExistence type="evidence at protein level"/>
<dbReference type="EnsemblPlants" id="Zm00001eb160630_T001">
    <property type="protein sequence ID" value="Zm00001eb160630_P001"/>
    <property type="gene ID" value="Zm00001eb160630"/>
</dbReference>